<accession>A0A2V3IS45</accession>
<dbReference type="FunFam" id="2.30.33.40:FF:000001">
    <property type="entry name" value="10 kDa chaperonin"/>
    <property type="match status" value="2"/>
</dbReference>
<dbReference type="InterPro" id="IPR037124">
    <property type="entry name" value="Chaperonin_GroES_sf"/>
</dbReference>
<keyword evidence="8" id="KW-1185">Reference proteome</keyword>
<dbReference type="InterPro" id="IPR018369">
    <property type="entry name" value="Chaprnonin_Cpn10_CS"/>
</dbReference>
<dbReference type="GO" id="GO:0046872">
    <property type="term" value="F:metal ion binding"/>
    <property type="evidence" value="ECO:0007669"/>
    <property type="project" value="TreeGrafter"/>
</dbReference>
<evidence type="ECO:0000256" key="3">
    <source>
        <dbReference type="ARBA" id="ARBA00031971"/>
    </source>
</evidence>
<organism evidence="7 8">
    <name type="scientific">Gracilariopsis chorda</name>
    <dbReference type="NCBI Taxonomy" id="448386"/>
    <lineage>
        <taxon>Eukaryota</taxon>
        <taxon>Rhodophyta</taxon>
        <taxon>Florideophyceae</taxon>
        <taxon>Rhodymeniophycidae</taxon>
        <taxon>Gracilariales</taxon>
        <taxon>Gracilariaceae</taxon>
        <taxon>Gracilariopsis</taxon>
    </lineage>
</organism>
<dbReference type="Gene3D" id="2.30.33.40">
    <property type="entry name" value="GroES chaperonin"/>
    <property type="match status" value="2"/>
</dbReference>
<dbReference type="SMART" id="SM00883">
    <property type="entry name" value="Cpn10"/>
    <property type="match status" value="2"/>
</dbReference>
<keyword evidence="2 6" id="KW-0143">Chaperone</keyword>
<dbReference type="PANTHER" id="PTHR10772:SF58">
    <property type="entry name" value="CO-CHAPERONIN GROES"/>
    <property type="match status" value="1"/>
</dbReference>
<dbReference type="GO" id="GO:0005524">
    <property type="term" value="F:ATP binding"/>
    <property type="evidence" value="ECO:0007669"/>
    <property type="project" value="InterPro"/>
</dbReference>
<dbReference type="STRING" id="448386.A0A2V3IS45"/>
<sequence>MTAAAASHTVNGKSISGPLQPVGQNLLVKIAEAADTTAGGLILTGSAKEKPTYGEVVEAGSGKFFPNGMQVPMSISKGEYVLYGKYGGTDLDYDGDKHTIVTQDDVLCKLANGEYSASAVEPILDRLLVKVEESAEETSSGIILSKTAKEKSTSGKVVAMGPGRFMENGQTEPPAFAVGDTVFYGKYSGTEVEFGGDAYMLIRVADVYAKV</sequence>
<evidence type="ECO:0000256" key="4">
    <source>
        <dbReference type="ARBA" id="ARBA00073031"/>
    </source>
</evidence>
<comment type="similarity">
    <text evidence="1 6">Belongs to the GroES chaperonin family.</text>
</comment>
<evidence type="ECO:0000313" key="8">
    <source>
        <dbReference type="Proteomes" id="UP000247409"/>
    </source>
</evidence>
<evidence type="ECO:0000256" key="1">
    <source>
        <dbReference type="ARBA" id="ARBA00006975"/>
    </source>
</evidence>
<dbReference type="GO" id="GO:0051082">
    <property type="term" value="F:unfolded protein binding"/>
    <property type="evidence" value="ECO:0007669"/>
    <property type="project" value="TreeGrafter"/>
</dbReference>
<evidence type="ECO:0000256" key="5">
    <source>
        <dbReference type="ARBA" id="ARBA00079398"/>
    </source>
</evidence>
<dbReference type="Proteomes" id="UP000247409">
    <property type="component" value="Unassembled WGS sequence"/>
</dbReference>
<dbReference type="PANTHER" id="PTHR10772">
    <property type="entry name" value="10 KDA HEAT SHOCK PROTEIN"/>
    <property type="match status" value="1"/>
</dbReference>
<name>A0A2V3IS45_9FLOR</name>
<dbReference type="EMBL" id="NBIV01000077">
    <property type="protein sequence ID" value="PXF44939.1"/>
    <property type="molecule type" value="Genomic_DNA"/>
</dbReference>
<reference evidence="7 8" key="1">
    <citation type="journal article" date="2018" name="Mol. Biol. Evol.">
        <title>Analysis of the draft genome of the red seaweed Gracilariopsis chorda provides insights into genome size evolution in Rhodophyta.</title>
        <authorList>
            <person name="Lee J."/>
            <person name="Yang E.C."/>
            <person name="Graf L."/>
            <person name="Yang J.H."/>
            <person name="Qiu H."/>
            <person name="Zel Zion U."/>
            <person name="Chan C.X."/>
            <person name="Stephens T.G."/>
            <person name="Weber A.P.M."/>
            <person name="Boo G.H."/>
            <person name="Boo S.M."/>
            <person name="Kim K.M."/>
            <person name="Shin Y."/>
            <person name="Jung M."/>
            <person name="Lee S.J."/>
            <person name="Yim H.S."/>
            <person name="Lee J.H."/>
            <person name="Bhattacharya D."/>
            <person name="Yoon H.S."/>
        </authorList>
    </citation>
    <scope>NUCLEOTIDE SEQUENCE [LARGE SCALE GENOMIC DNA]</scope>
    <source>
        <strain evidence="7 8">SKKU-2015</strain>
        <tissue evidence="7">Whole body</tissue>
    </source>
</reference>
<proteinExistence type="inferred from homology"/>
<dbReference type="OrthoDB" id="184876at2759"/>
<dbReference type="CDD" id="cd00320">
    <property type="entry name" value="cpn10"/>
    <property type="match status" value="2"/>
</dbReference>
<dbReference type="InterPro" id="IPR020818">
    <property type="entry name" value="Chaperonin_GroES"/>
</dbReference>
<dbReference type="PROSITE" id="PS00681">
    <property type="entry name" value="CHAPERONINS_CPN10"/>
    <property type="match status" value="1"/>
</dbReference>
<dbReference type="PRINTS" id="PR00297">
    <property type="entry name" value="CHAPERONIN10"/>
</dbReference>
<dbReference type="GO" id="GO:0051087">
    <property type="term" value="F:protein-folding chaperone binding"/>
    <property type="evidence" value="ECO:0007669"/>
    <property type="project" value="TreeGrafter"/>
</dbReference>
<dbReference type="InterPro" id="IPR011032">
    <property type="entry name" value="GroES-like_sf"/>
</dbReference>
<dbReference type="Pfam" id="PF00166">
    <property type="entry name" value="Cpn10"/>
    <property type="match status" value="2"/>
</dbReference>
<gene>
    <name evidence="7" type="ORF">BWQ96_05303</name>
</gene>
<protein>
    <recommendedName>
        <fullName evidence="4">20 kDa chaperonin, chloroplastic</fullName>
    </recommendedName>
    <alternativeName>
        <fullName evidence="3">Chaperonin 10</fullName>
    </alternativeName>
    <alternativeName>
        <fullName evidence="5">Protein Cpn21</fullName>
    </alternativeName>
</protein>
<comment type="caution">
    <text evidence="7">The sequence shown here is derived from an EMBL/GenBank/DDBJ whole genome shotgun (WGS) entry which is preliminary data.</text>
</comment>
<dbReference type="AlphaFoldDB" id="A0A2V3IS45"/>
<evidence type="ECO:0000256" key="2">
    <source>
        <dbReference type="ARBA" id="ARBA00023186"/>
    </source>
</evidence>
<evidence type="ECO:0000256" key="6">
    <source>
        <dbReference type="RuleBase" id="RU003479"/>
    </source>
</evidence>
<evidence type="ECO:0000313" key="7">
    <source>
        <dbReference type="EMBL" id="PXF44939.1"/>
    </source>
</evidence>
<dbReference type="GO" id="GO:0044183">
    <property type="term" value="F:protein folding chaperone"/>
    <property type="evidence" value="ECO:0007669"/>
    <property type="project" value="InterPro"/>
</dbReference>
<dbReference type="SUPFAM" id="SSF50129">
    <property type="entry name" value="GroES-like"/>
    <property type="match status" value="2"/>
</dbReference>
<dbReference type="HAMAP" id="MF_00580">
    <property type="entry name" value="CH10"/>
    <property type="match status" value="2"/>
</dbReference>